<dbReference type="RefSeq" id="WP_159026198.1">
    <property type="nucleotide sequence ID" value="NZ_JADBGF010000001.1"/>
</dbReference>
<keyword evidence="2" id="KW-1185">Reference proteome</keyword>
<accession>A0A8I0P0A0</accession>
<organism evidence="1 2">
    <name type="scientific">Streptomyces stelliscabiei</name>
    <dbReference type="NCBI Taxonomy" id="146820"/>
    <lineage>
        <taxon>Bacteria</taxon>
        <taxon>Bacillati</taxon>
        <taxon>Actinomycetota</taxon>
        <taxon>Actinomycetes</taxon>
        <taxon>Kitasatosporales</taxon>
        <taxon>Streptomycetaceae</taxon>
        <taxon>Streptomyces</taxon>
    </lineage>
</organism>
<dbReference type="EMBL" id="JADBGF010000001">
    <property type="protein sequence ID" value="MBE1593909.1"/>
    <property type="molecule type" value="Genomic_DNA"/>
</dbReference>
<comment type="caution">
    <text evidence="1">The sequence shown here is derived from an EMBL/GenBank/DDBJ whole genome shotgun (WGS) entry which is preliminary data.</text>
</comment>
<reference evidence="1 2" key="1">
    <citation type="submission" date="2020-10" db="EMBL/GenBank/DDBJ databases">
        <title>Sequencing the genomes of 1000 actinobacteria strains.</title>
        <authorList>
            <person name="Klenk H.-P."/>
        </authorList>
    </citation>
    <scope>NUCLEOTIDE SEQUENCE [LARGE SCALE GENOMIC DNA]</scope>
    <source>
        <strain evidence="1 2">DSM 41803</strain>
    </source>
</reference>
<dbReference type="GeneID" id="86824747"/>
<dbReference type="Proteomes" id="UP000629287">
    <property type="component" value="Unassembled WGS sequence"/>
</dbReference>
<protein>
    <submittedName>
        <fullName evidence="1">Uncharacterized protein</fullName>
    </submittedName>
</protein>
<evidence type="ECO:0000313" key="1">
    <source>
        <dbReference type="EMBL" id="MBE1593909.1"/>
    </source>
</evidence>
<dbReference type="AlphaFoldDB" id="A0A8I0P0A0"/>
<gene>
    <name evidence="1" type="ORF">H4687_000038</name>
</gene>
<proteinExistence type="predicted"/>
<sequence>MITMRLVGTPAAPDDLRELLTARFHSADRIEHLWTRADGERIDLVLFVLAECEAEALLTARAACLRAIAHTPRLAAWRLPDTTDADDGREFW</sequence>
<evidence type="ECO:0000313" key="2">
    <source>
        <dbReference type="Proteomes" id="UP000629287"/>
    </source>
</evidence>
<name>A0A8I0P0A0_9ACTN</name>